<dbReference type="InterPro" id="IPR031633">
    <property type="entry name" value="SLD5_C"/>
</dbReference>
<sequence>MSSIDPSFNMEDDYEEAVTPQEVLQKMTTAWRNELSSPCLLPTEMECRLRKIESNPNDAIETHNKRLEEKKSDLLSEVELKFAQEYAAAEAELFDKTVLEFMPPGPLKKVASPLMDCQEDMVYAKVLNDEVGNVAVPDWKDLTGELVLEMEKLSCHLIPFESVKEHVEQGAVQLL</sequence>
<evidence type="ECO:0000256" key="1">
    <source>
        <dbReference type="PIRNR" id="PIRNR007764"/>
    </source>
</evidence>
<dbReference type="AlphaFoldDB" id="G0MMU0"/>
<accession>G0MMU0</accession>
<comment type="similarity">
    <text evidence="1">Belongs to the GINS4/SLD5 family.</text>
</comment>
<dbReference type="InterPro" id="IPR008591">
    <property type="entry name" value="GINS_Sld5"/>
</dbReference>
<dbReference type="PIRSF" id="PIRSF007764">
    <property type="entry name" value="Sld5"/>
    <property type="match status" value="1"/>
</dbReference>
<dbReference type="OrthoDB" id="338231at2759"/>
<dbReference type="Pfam" id="PF16922">
    <property type="entry name" value="SLD5_C"/>
    <property type="match status" value="1"/>
</dbReference>
<dbReference type="Proteomes" id="UP000008068">
    <property type="component" value="Unassembled WGS sequence"/>
</dbReference>
<evidence type="ECO:0000313" key="3">
    <source>
        <dbReference type="EMBL" id="EGT37422.1"/>
    </source>
</evidence>
<dbReference type="PANTHER" id="PTHR21206">
    <property type="entry name" value="SLD5 PROTEIN"/>
    <property type="match status" value="1"/>
</dbReference>
<dbReference type="HOGENOM" id="CLU_071893_3_1_1"/>
<comment type="subcellular location">
    <subcellularLocation>
        <location evidence="1">Nucleus</location>
    </subcellularLocation>
</comment>
<gene>
    <name evidence="3" type="ORF">CAEBREN_12304</name>
</gene>
<evidence type="ECO:0000259" key="2">
    <source>
        <dbReference type="Pfam" id="PF16922"/>
    </source>
</evidence>
<organism evidence="4">
    <name type="scientific">Caenorhabditis brenneri</name>
    <name type="common">Nematode worm</name>
    <dbReference type="NCBI Taxonomy" id="135651"/>
    <lineage>
        <taxon>Eukaryota</taxon>
        <taxon>Metazoa</taxon>
        <taxon>Ecdysozoa</taxon>
        <taxon>Nematoda</taxon>
        <taxon>Chromadorea</taxon>
        <taxon>Rhabditida</taxon>
        <taxon>Rhabditina</taxon>
        <taxon>Rhabditomorpha</taxon>
        <taxon>Rhabditoidea</taxon>
        <taxon>Rhabditidae</taxon>
        <taxon>Peloderinae</taxon>
        <taxon>Caenorhabditis</taxon>
    </lineage>
</organism>
<dbReference type="GO" id="GO:0000727">
    <property type="term" value="P:double-strand break repair via break-induced replication"/>
    <property type="evidence" value="ECO:0007669"/>
    <property type="project" value="TreeGrafter"/>
</dbReference>
<dbReference type="GO" id="GO:0006261">
    <property type="term" value="P:DNA-templated DNA replication"/>
    <property type="evidence" value="ECO:0007669"/>
    <property type="project" value="InterPro"/>
</dbReference>
<comment type="function">
    <text evidence="1">The GINS complex plays an essential role in the initiation of DNA replication.</text>
</comment>
<dbReference type="EMBL" id="GL379802">
    <property type="protein sequence ID" value="EGT37422.1"/>
    <property type="molecule type" value="Genomic_DNA"/>
</dbReference>
<name>G0MMU0_CAEBE</name>
<dbReference type="GO" id="GO:0000811">
    <property type="term" value="C:GINS complex"/>
    <property type="evidence" value="ECO:0007669"/>
    <property type="project" value="UniProtKB-UniRule"/>
</dbReference>
<dbReference type="Gene3D" id="1.20.58.1030">
    <property type="match status" value="1"/>
</dbReference>
<dbReference type="InterPro" id="IPR036224">
    <property type="entry name" value="GINS_bundle-like_dom_sf"/>
</dbReference>
<dbReference type="SUPFAM" id="SSF158573">
    <property type="entry name" value="GINS helical bundle-like"/>
    <property type="match status" value="1"/>
</dbReference>
<evidence type="ECO:0000313" key="4">
    <source>
        <dbReference type="Proteomes" id="UP000008068"/>
    </source>
</evidence>
<reference evidence="4" key="1">
    <citation type="submission" date="2011-07" db="EMBL/GenBank/DDBJ databases">
        <authorList>
            <consortium name="Caenorhabditis brenneri Sequencing and Analysis Consortium"/>
            <person name="Wilson R.K."/>
        </authorList>
    </citation>
    <scope>NUCLEOTIDE SEQUENCE [LARGE SCALE GENOMIC DNA]</scope>
    <source>
        <strain evidence="4">PB2801</strain>
    </source>
</reference>
<dbReference type="InParanoid" id="G0MMU0"/>
<dbReference type="Gene3D" id="3.40.5.60">
    <property type="match status" value="1"/>
</dbReference>
<dbReference type="CDD" id="cd21692">
    <property type="entry name" value="GINS_B_Sld5"/>
    <property type="match status" value="1"/>
</dbReference>
<dbReference type="eggNOG" id="KOG3176">
    <property type="taxonomic scope" value="Eukaryota"/>
</dbReference>
<keyword evidence="1" id="KW-0539">Nucleus</keyword>
<dbReference type="SUPFAM" id="SSF160059">
    <property type="entry name" value="PriA/YqbF domain"/>
    <property type="match status" value="1"/>
</dbReference>
<dbReference type="OMA" id="LPTEMEC"/>
<protein>
    <recommendedName>
        <fullName evidence="1">DNA replication complex GINS protein SLD5</fullName>
    </recommendedName>
</protein>
<dbReference type="PANTHER" id="PTHR21206:SF0">
    <property type="entry name" value="DNA REPLICATION COMPLEX GINS PROTEIN SLD5"/>
    <property type="match status" value="1"/>
</dbReference>
<keyword evidence="1" id="KW-0235">DNA replication</keyword>
<feature type="domain" description="DNA replication complex GINS protein SLD5 C-terminal" evidence="2">
    <location>
        <begin position="119"/>
        <end position="175"/>
    </location>
</feature>
<dbReference type="STRING" id="135651.G0MMU0"/>
<proteinExistence type="inferred from homology"/>
<keyword evidence="4" id="KW-1185">Reference proteome</keyword>